<dbReference type="EMBL" id="LR134201">
    <property type="protein sequence ID" value="VEC00414.1"/>
    <property type="molecule type" value="Genomic_DNA"/>
</dbReference>
<dbReference type="Proteomes" id="UP000274122">
    <property type="component" value="Chromosome"/>
</dbReference>
<dbReference type="AlphaFoldDB" id="A0A3S4MG96"/>
<sequence length="92" mass="10062">MKYKIYIKWRLSTILPRRLCILSVLAASCSSAWAANNDTIRIDGGNSTLTNTTMNNDVTGSFIVQARNNATVTASQLILNSSGKNGGRRLDR</sequence>
<dbReference type="KEGG" id="clap:NCTC11466_03619"/>
<gene>
    <name evidence="2" type="ORF">NCTC11466_03619</name>
</gene>
<proteinExistence type="predicted"/>
<evidence type="ECO:0000256" key="1">
    <source>
        <dbReference type="SAM" id="SignalP"/>
    </source>
</evidence>
<keyword evidence="1" id="KW-0732">Signal</keyword>
<keyword evidence="3" id="KW-1185">Reference proteome</keyword>
<feature type="chain" id="PRO_5018719572" evidence="1">
    <location>
        <begin position="35"/>
        <end position="92"/>
    </location>
</feature>
<feature type="signal peptide" evidence="1">
    <location>
        <begin position="1"/>
        <end position="34"/>
    </location>
</feature>
<organism evidence="2 3">
    <name type="scientific">Cedecea lapagei</name>
    <dbReference type="NCBI Taxonomy" id="158823"/>
    <lineage>
        <taxon>Bacteria</taxon>
        <taxon>Pseudomonadati</taxon>
        <taxon>Pseudomonadota</taxon>
        <taxon>Gammaproteobacteria</taxon>
        <taxon>Enterobacterales</taxon>
        <taxon>Enterobacteriaceae</taxon>
        <taxon>Cedecea</taxon>
    </lineage>
</organism>
<accession>A0A3S4MG96</accession>
<reference evidence="2 3" key="1">
    <citation type="submission" date="2018-12" db="EMBL/GenBank/DDBJ databases">
        <authorList>
            <consortium name="Pathogen Informatics"/>
        </authorList>
    </citation>
    <scope>NUCLEOTIDE SEQUENCE [LARGE SCALE GENOMIC DNA]</scope>
    <source>
        <strain evidence="2 3">NCTC11466</strain>
    </source>
</reference>
<name>A0A3S4MG96_9ENTR</name>
<dbReference type="PROSITE" id="PS51257">
    <property type="entry name" value="PROKAR_LIPOPROTEIN"/>
    <property type="match status" value="1"/>
</dbReference>
<evidence type="ECO:0000313" key="2">
    <source>
        <dbReference type="EMBL" id="VEC00414.1"/>
    </source>
</evidence>
<dbReference type="RefSeq" id="WP_232012242.1">
    <property type="nucleotide sequence ID" value="NZ_LR134201.1"/>
</dbReference>
<evidence type="ECO:0000313" key="3">
    <source>
        <dbReference type="Proteomes" id="UP000274122"/>
    </source>
</evidence>
<protein>
    <submittedName>
        <fullName evidence="2">Uncharacterized protein</fullName>
    </submittedName>
</protein>